<proteinExistence type="predicted"/>
<feature type="compositionally biased region" description="Basic and acidic residues" evidence="1">
    <location>
        <begin position="49"/>
        <end position="70"/>
    </location>
</feature>
<comment type="caution">
    <text evidence="2">The sequence shown here is derived from an EMBL/GenBank/DDBJ whole genome shotgun (WGS) entry which is preliminary data.</text>
</comment>
<dbReference type="EMBL" id="JBHUHP010000016">
    <property type="protein sequence ID" value="MFD2093320.1"/>
    <property type="molecule type" value="Genomic_DNA"/>
</dbReference>
<sequence length="107" mass="10950">MSSGQEIPMSMAGPHGTDPDDGLPGSGMASGSDAGQPGGHLGPGDLAPDEERLLAALERDARKLQERPVEESLQQLRAAEDEAPLPGKGGVPDDGLTPRFTAPEPEG</sequence>
<accession>A0ABW4XDA0</accession>
<evidence type="ECO:0000256" key="1">
    <source>
        <dbReference type="SAM" id="MobiDB-lite"/>
    </source>
</evidence>
<evidence type="ECO:0000313" key="3">
    <source>
        <dbReference type="Proteomes" id="UP001597402"/>
    </source>
</evidence>
<keyword evidence="3" id="KW-1185">Reference proteome</keyword>
<feature type="region of interest" description="Disordered" evidence="1">
    <location>
        <begin position="1"/>
        <end position="107"/>
    </location>
</feature>
<organism evidence="2 3">
    <name type="scientific">Blastococcus deserti</name>
    <dbReference type="NCBI Taxonomy" id="2259033"/>
    <lineage>
        <taxon>Bacteria</taxon>
        <taxon>Bacillati</taxon>
        <taxon>Actinomycetota</taxon>
        <taxon>Actinomycetes</taxon>
        <taxon>Geodermatophilales</taxon>
        <taxon>Geodermatophilaceae</taxon>
        <taxon>Blastococcus</taxon>
    </lineage>
</organism>
<gene>
    <name evidence="2" type="ORF">ACFSHS_17295</name>
</gene>
<dbReference type="Proteomes" id="UP001597402">
    <property type="component" value="Unassembled WGS sequence"/>
</dbReference>
<name>A0ABW4XDA0_9ACTN</name>
<protein>
    <submittedName>
        <fullName evidence="2">Uncharacterized protein</fullName>
    </submittedName>
</protein>
<evidence type="ECO:0000313" key="2">
    <source>
        <dbReference type="EMBL" id="MFD2093320.1"/>
    </source>
</evidence>
<reference evidence="3" key="1">
    <citation type="journal article" date="2019" name="Int. J. Syst. Evol. Microbiol.">
        <title>The Global Catalogue of Microorganisms (GCM) 10K type strain sequencing project: providing services to taxonomists for standard genome sequencing and annotation.</title>
        <authorList>
            <consortium name="The Broad Institute Genomics Platform"/>
            <consortium name="The Broad Institute Genome Sequencing Center for Infectious Disease"/>
            <person name="Wu L."/>
            <person name="Ma J."/>
        </authorList>
    </citation>
    <scope>NUCLEOTIDE SEQUENCE [LARGE SCALE GENOMIC DNA]</scope>
    <source>
        <strain evidence="3">JCM 3338</strain>
    </source>
</reference>